<feature type="transmembrane region" description="Helical" evidence="1">
    <location>
        <begin position="23"/>
        <end position="49"/>
    </location>
</feature>
<organism evidence="3 4">
    <name type="scientific">Oceanipulchritudo coccoides</name>
    <dbReference type="NCBI Taxonomy" id="2706888"/>
    <lineage>
        <taxon>Bacteria</taxon>
        <taxon>Pseudomonadati</taxon>
        <taxon>Verrucomicrobiota</taxon>
        <taxon>Opitutia</taxon>
        <taxon>Puniceicoccales</taxon>
        <taxon>Oceanipulchritudinaceae</taxon>
        <taxon>Oceanipulchritudo</taxon>
    </lineage>
</organism>
<reference evidence="3 4" key="1">
    <citation type="submission" date="2020-02" db="EMBL/GenBank/DDBJ databases">
        <title>Albibacoteraceae fam. nov., the first described family within the subdivision 4 Verrucomicrobia.</title>
        <authorList>
            <person name="Xi F."/>
        </authorList>
    </citation>
    <scope>NUCLEOTIDE SEQUENCE [LARGE SCALE GENOMIC DNA]</scope>
    <source>
        <strain evidence="3 4">CK1056</strain>
    </source>
</reference>
<gene>
    <name evidence="3" type="ORF">G0Q06_08625</name>
</gene>
<dbReference type="Proteomes" id="UP000478417">
    <property type="component" value="Unassembled WGS sequence"/>
</dbReference>
<evidence type="ECO:0000313" key="3">
    <source>
        <dbReference type="EMBL" id="NDV62512.1"/>
    </source>
</evidence>
<dbReference type="RefSeq" id="WP_163964480.1">
    <property type="nucleotide sequence ID" value="NZ_JAAGNX010000002.1"/>
</dbReference>
<feature type="domain" description="VanZ-like" evidence="2">
    <location>
        <begin position="44"/>
        <end position="128"/>
    </location>
</feature>
<feature type="transmembrane region" description="Helical" evidence="1">
    <location>
        <begin position="55"/>
        <end position="73"/>
    </location>
</feature>
<sequence length="158" mass="17794">MPLTKPTTAFSESLLAHAIMHRAWVPVFMMIGISLLSGTAGVQVGAWSFVGIDKVGHFVVFGLLGIAWSRCLSSQLPAGRRLLLATFLTTLFGFLDELHQFHNPERYFEWADLLADACGAFALAASYLYIRPWQTFLELDFRHFLLLRFESKPTKCPK</sequence>
<keyword evidence="1" id="KW-1133">Transmembrane helix</keyword>
<evidence type="ECO:0000259" key="2">
    <source>
        <dbReference type="Pfam" id="PF04892"/>
    </source>
</evidence>
<keyword evidence="1" id="KW-0472">Membrane</keyword>
<proteinExistence type="predicted"/>
<dbReference type="Pfam" id="PF04892">
    <property type="entry name" value="VanZ"/>
    <property type="match status" value="1"/>
</dbReference>
<evidence type="ECO:0000256" key="1">
    <source>
        <dbReference type="SAM" id="Phobius"/>
    </source>
</evidence>
<accession>A0A6B2M2G4</accession>
<dbReference type="AlphaFoldDB" id="A0A6B2M2G4"/>
<name>A0A6B2M2G4_9BACT</name>
<protein>
    <recommendedName>
        <fullName evidence="2">VanZ-like domain-containing protein</fullName>
    </recommendedName>
</protein>
<evidence type="ECO:0000313" key="4">
    <source>
        <dbReference type="Proteomes" id="UP000478417"/>
    </source>
</evidence>
<keyword evidence="1" id="KW-0812">Transmembrane</keyword>
<keyword evidence="4" id="KW-1185">Reference proteome</keyword>
<dbReference type="NCBIfam" id="NF037970">
    <property type="entry name" value="vanZ_1"/>
    <property type="match status" value="1"/>
</dbReference>
<dbReference type="EMBL" id="JAAGNX010000002">
    <property type="protein sequence ID" value="NDV62512.1"/>
    <property type="molecule type" value="Genomic_DNA"/>
</dbReference>
<dbReference type="InterPro" id="IPR006976">
    <property type="entry name" value="VanZ-like"/>
</dbReference>
<comment type="caution">
    <text evidence="3">The sequence shown here is derived from an EMBL/GenBank/DDBJ whole genome shotgun (WGS) entry which is preliminary data.</text>
</comment>